<evidence type="ECO:0000313" key="2">
    <source>
        <dbReference type="Proteomes" id="UP000503464"/>
    </source>
</evidence>
<accession>A0AAE7EM69</accession>
<evidence type="ECO:0008006" key="3">
    <source>
        <dbReference type="Google" id="ProtNLM"/>
    </source>
</evidence>
<reference evidence="2" key="1">
    <citation type="submission" date="2020-03" db="EMBL/GenBank/DDBJ databases">
        <title>Genome sequences of seven Enterobacteriaceae strains isolated from Canadian wastewater treatment facilities.</title>
        <authorList>
            <person name="Huang H."/>
            <person name="Chmara J.T."/>
            <person name="Duceppe M.-O."/>
        </authorList>
    </citation>
    <scope>NUCLEOTIDE SEQUENCE [LARGE SCALE GENOMIC DNA]</scope>
    <source>
        <strain evidence="2">Biosolid 3</strain>
    </source>
</reference>
<dbReference type="AlphaFoldDB" id="A0AAE7EM69"/>
<sequence length="261" mass="28252">MNISVTRFFMFFILSFILPYPVSSYSSAMIHGGKITWKDVNGYVFVITNTINVINVEPGLPCAGGGCQIRLYSIKDDLILAKLPASATLDEVRNALRVQGQTMLETGPSLCLTIITQKYLQDYPRGCNQNPDAGLPPEEPDPPVTPPLTCYIGSGTINHLVASTKVNLDRAETEVSVNCTGSTNVRVQALNYYPNNGGVTLKGPDTLKSLISIDGISAEQGVLKRVDTYRIFTVRSELRSAAKEIVGGEYSGSLIIAVTTE</sequence>
<dbReference type="Proteomes" id="UP000503464">
    <property type="component" value="Chromosome"/>
</dbReference>
<dbReference type="InterPro" id="IPR036937">
    <property type="entry name" value="Adhesion_dom_fimbrial_sf"/>
</dbReference>
<evidence type="ECO:0000313" key="1">
    <source>
        <dbReference type="EMBL" id="QKJ61081.2"/>
    </source>
</evidence>
<dbReference type="RefSeq" id="WP_161712596.1">
    <property type="nucleotide sequence ID" value="NZ_CP054160.3"/>
</dbReference>
<dbReference type="GO" id="GO:0009289">
    <property type="term" value="C:pilus"/>
    <property type="evidence" value="ECO:0007669"/>
    <property type="project" value="InterPro"/>
</dbReference>
<proteinExistence type="predicted"/>
<name>A0AAE7EM69_SERFO</name>
<protein>
    <recommendedName>
        <fullName evidence="3">Fimbrial protein</fullName>
    </recommendedName>
</protein>
<dbReference type="EMBL" id="CP054160">
    <property type="protein sequence ID" value="QKJ61081.2"/>
    <property type="molecule type" value="Genomic_DNA"/>
</dbReference>
<gene>
    <name evidence="1" type="ORF">G9399_25890</name>
</gene>
<organism evidence="1 2">
    <name type="scientific">Serratia fonticola</name>
    <dbReference type="NCBI Taxonomy" id="47917"/>
    <lineage>
        <taxon>Bacteria</taxon>
        <taxon>Pseudomonadati</taxon>
        <taxon>Pseudomonadota</taxon>
        <taxon>Gammaproteobacteria</taxon>
        <taxon>Enterobacterales</taxon>
        <taxon>Yersiniaceae</taxon>
        <taxon>Serratia</taxon>
    </lineage>
</organism>
<dbReference type="Gene3D" id="2.60.40.1090">
    <property type="entry name" value="Fimbrial-type adhesion domain"/>
    <property type="match status" value="1"/>
</dbReference>
<dbReference type="GO" id="GO:0007155">
    <property type="term" value="P:cell adhesion"/>
    <property type="evidence" value="ECO:0007669"/>
    <property type="project" value="InterPro"/>
</dbReference>